<feature type="domain" description="POLO box" evidence="18">
    <location>
        <begin position="824"/>
        <end position="914"/>
    </location>
</feature>
<dbReference type="Gene3D" id="3.30.1120.30">
    <property type="entry name" value="POLO box domain"/>
    <property type="match status" value="1"/>
</dbReference>
<sequence>MHFRTIRAVDCDSCNEARAISLDELPVHERIYSRSPMDVDYPETSIFDFHVFELLGRGGFAQVYRAKSIITGQEVAIKMIDKKAMLQHGLTNRVRREVEIHSRLKHPSILELYTCFEDANYVYLVLEICHNGELQTYIRQNGPVSEDVARHYLKQLISGLAYLHSHNILHRDLTLANLLLTKDMKVKIADFGLATKIEPGEDHKTMCGTPNYISPEVASHGQQGLETDVWSVGCMFYTLIVGRPPFDTREVRSTLNRVLAVDYELPTTLSPEATDLIGCLLKRHPQERIKLRAIAQHPFMCKKAINPRLMETSNDSGIDSMARTPLGCLTNNLTRSSTTKSEASAEPHSRPPLGLLSAALSDAQYQVSSTPYFQTFPRQSSFSGTIGSAGSVPPKSAKSASNTLPRSGTLDQEGYLQMGTARVTLPSCPSAPNPNRGLTSLSGLSMSSVSRPTGCTETVTAQTKPDTRRPQSRDSSRRPVGVRSRMGSASNSVESRPSPLNGRRLRPMRTYTRLAVINIFDDESVCVEFLRGSQGKRKESMGRKPIDPSCFNGDRQLVVMEVMGIDRTGMQIVVYQPGSSNHGVPLDTRGLFETSQSSEPCDSTQQSGFPPRAQPGDHVSLFWLDKLPEKYWKKYQFVSKFITMVRAHTPKITMYSQRAKCMLMENGPPADFLAEFYEDETRIACSADGSIRITQIDPGSSKPVSIILDSDRSLTALAPTTRGLLDYVSEQREKCQTFEKLLSASINQCSTIDEPRSCPFPAIIGRRPKPAGIVHSNSKSAAPAQTSLCMVNCGSTLADLPATLLDLISSNVVPDQRCSQICPTSSKPVFIPQVGWADQRSADELQVQFNDGAQLLLTYDRSLVRSIHFTPPPHPDGTVGQMATAQRYTTSDPLPDEVHRRLELMPLVIQHLRMQSS</sequence>
<keyword evidence="5" id="KW-0723">Serine/threonine-protein kinase</keyword>
<dbReference type="GO" id="GO:0004674">
    <property type="term" value="F:protein serine/threonine kinase activity"/>
    <property type="evidence" value="ECO:0007669"/>
    <property type="project" value="UniProtKB-KW"/>
</dbReference>
<dbReference type="PROSITE" id="PS51985">
    <property type="entry name" value="CPB2"/>
    <property type="match status" value="1"/>
</dbReference>
<dbReference type="GO" id="GO:0005814">
    <property type="term" value="C:centriole"/>
    <property type="evidence" value="ECO:0007669"/>
    <property type="project" value="UniProtKB-SubCell"/>
</dbReference>
<dbReference type="Gene3D" id="1.10.510.10">
    <property type="entry name" value="Transferase(Phosphotransferase) domain 1"/>
    <property type="match status" value="1"/>
</dbReference>
<feature type="domain" description="Protein kinase" evidence="17">
    <location>
        <begin position="49"/>
        <end position="300"/>
    </location>
</feature>
<dbReference type="EC" id="2.7.11.21" evidence="2"/>
<feature type="compositionally biased region" description="Basic and acidic residues" evidence="16">
    <location>
        <begin position="465"/>
        <end position="477"/>
    </location>
</feature>
<evidence type="ECO:0000256" key="10">
    <source>
        <dbReference type="ARBA" id="ARBA00022843"/>
    </source>
</evidence>
<dbReference type="InterPro" id="IPR036947">
    <property type="entry name" value="POLO_box_dom_sf"/>
</dbReference>
<name>A0A4E0RMG5_FASHE</name>
<keyword evidence="6" id="KW-0808">Transferase</keyword>
<dbReference type="InterPro" id="IPR033696">
    <property type="entry name" value="POLO_box_Plk4_C"/>
</dbReference>
<comment type="caution">
    <text evidence="21">The sequence shown here is derived from an EMBL/GenBank/DDBJ whole genome shotgun (WGS) entry which is preliminary data.</text>
</comment>
<keyword evidence="10" id="KW-0832">Ubl conjugation</keyword>
<keyword evidence="8 21" id="KW-0418">Kinase</keyword>
<dbReference type="Gene3D" id="3.30.1120.120">
    <property type="match status" value="1"/>
</dbReference>
<dbReference type="FunFam" id="1.10.510.10:FF:000576">
    <property type="entry name" value="Serine/threonine-protein kinase PLK4"/>
    <property type="match status" value="1"/>
</dbReference>
<dbReference type="InterPro" id="IPR033698">
    <property type="entry name" value="POLO_box_Plk4_2"/>
</dbReference>
<dbReference type="SUPFAM" id="SSF82615">
    <property type="entry name" value="Polo-box domain"/>
    <property type="match status" value="1"/>
</dbReference>
<dbReference type="Pfam" id="PF18190">
    <property type="entry name" value="Plk4_PB1"/>
    <property type="match status" value="2"/>
</dbReference>
<dbReference type="Gene3D" id="3.30.1120.130">
    <property type="match status" value="1"/>
</dbReference>
<keyword evidence="11" id="KW-0206">Cytoskeleton</keyword>
<dbReference type="InterPro" id="IPR000959">
    <property type="entry name" value="POLO_box_dom"/>
</dbReference>
<evidence type="ECO:0000256" key="5">
    <source>
        <dbReference type="ARBA" id="ARBA00022527"/>
    </source>
</evidence>
<evidence type="ECO:0000256" key="15">
    <source>
        <dbReference type="PROSITE-ProRule" id="PRU10141"/>
    </source>
</evidence>
<dbReference type="PROSITE" id="PS00107">
    <property type="entry name" value="PROTEIN_KINASE_ATP"/>
    <property type="match status" value="1"/>
</dbReference>
<evidence type="ECO:0000313" key="22">
    <source>
        <dbReference type="Proteomes" id="UP000230066"/>
    </source>
</evidence>
<dbReference type="FunFam" id="3.30.200.20:FF:000042">
    <property type="entry name" value="Aurora kinase A"/>
    <property type="match status" value="1"/>
</dbReference>
<dbReference type="PROSITE" id="PS00109">
    <property type="entry name" value="PROTEIN_KINASE_TYR"/>
    <property type="match status" value="1"/>
</dbReference>
<protein>
    <recommendedName>
        <fullName evidence="3">Serine/threonine-protein kinase PLK4</fullName>
        <ecNumber evidence="2">2.7.11.21</ecNumber>
    </recommendedName>
    <alternativeName>
        <fullName evidence="12">Polo-like kinase 4</fullName>
    </alternativeName>
</protein>
<comment type="catalytic activity">
    <reaction evidence="13">
        <text>L-threonyl-[protein] + ATP = O-phospho-L-threonyl-[protein] + ADP + H(+)</text>
        <dbReference type="Rhea" id="RHEA:46608"/>
        <dbReference type="Rhea" id="RHEA-COMP:11060"/>
        <dbReference type="Rhea" id="RHEA-COMP:11605"/>
        <dbReference type="ChEBI" id="CHEBI:15378"/>
        <dbReference type="ChEBI" id="CHEBI:30013"/>
        <dbReference type="ChEBI" id="CHEBI:30616"/>
        <dbReference type="ChEBI" id="CHEBI:61977"/>
        <dbReference type="ChEBI" id="CHEBI:456216"/>
        <dbReference type="EC" id="2.7.11.21"/>
    </reaction>
</comment>
<evidence type="ECO:0000259" key="20">
    <source>
        <dbReference type="PROSITE" id="PS51985"/>
    </source>
</evidence>
<accession>A0A4E0RMG5</accession>
<dbReference type="InterPro" id="IPR047108">
    <property type="entry name" value="Plk4-like_POLO_box_2_sf"/>
</dbReference>
<evidence type="ECO:0000259" key="17">
    <source>
        <dbReference type="PROSITE" id="PS50011"/>
    </source>
</evidence>
<dbReference type="CDD" id="cd13116">
    <property type="entry name" value="POLO_box_Plk4_3"/>
    <property type="match status" value="1"/>
</dbReference>
<feature type="region of interest" description="Disordered" evidence="16">
    <location>
        <begin position="329"/>
        <end position="354"/>
    </location>
</feature>
<feature type="region of interest" description="Disordered" evidence="16">
    <location>
        <begin position="384"/>
        <end position="411"/>
    </location>
</feature>
<evidence type="ECO:0000256" key="7">
    <source>
        <dbReference type="ARBA" id="ARBA00022741"/>
    </source>
</evidence>
<keyword evidence="4" id="KW-0963">Cytoplasm</keyword>
<keyword evidence="7 15" id="KW-0547">Nucleotide-binding</keyword>
<evidence type="ECO:0000256" key="16">
    <source>
        <dbReference type="SAM" id="MobiDB-lite"/>
    </source>
</evidence>
<dbReference type="GO" id="GO:0005524">
    <property type="term" value="F:ATP binding"/>
    <property type="evidence" value="ECO:0007669"/>
    <property type="project" value="UniProtKB-UniRule"/>
</dbReference>
<evidence type="ECO:0000256" key="12">
    <source>
        <dbReference type="ARBA" id="ARBA00030332"/>
    </source>
</evidence>
<dbReference type="InterPro" id="IPR011009">
    <property type="entry name" value="Kinase-like_dom_sf"/>
</dbReference>
<evidence type="ECO:0000256" key="6">
    <source>
        <dbReference type="ARBA" id="ARBA00022679"/>
    </source>
</evidence>
<feature type="binding site" evidence="15">
    <location>
        <position position="78"/>
    </location>
    <ligand>
        <name>ATP</name>
        <dbReference type="ChEBI" id="CHEBI:30616"/>
    </ligand>
</feature>
<organism evidence="21 22">
    <name type="scientific">Fasciola hepatica</name>
    <name type="common">Liver fluke</name>
    <dbReference type="NCBI Taxonomy" id="6192"/>
    <lineage>
        <taxon>Eukaryota</taxon>
        <taxon>Metazoa</taxon>
        <taxon>Spiralia</taxon>
        <taxon>Lophotrochozoa</taxon>
        <taxon>Platyhelminthes</taxon>
        <taxon>Trematoda</taxon>
        <taxon>Digenea</taxon>
        <taxon>Plagiorchiida</taxon>
        <taxon>Echinostomata</taxon>
        <taxon>Echinostomatoidea</taxon>
        <taxon>Fasciolidae</taxon>
        <taxon>Fasciola</taxon>
    </lineage>
</organism>
<dbReference type="Pfam" id="PF18409">
    <property type="entry name" value="Plk4_PB2"/>
    <property type="match status" value="1"/>
</dbReference>
<dbReference type="AlphaFoldDB" id="A0A4E0RMG5"/>
<evidence type="ECO:0000259" key="19">
    <source>
        <dbReference type="PROSITE" id="PS51984"/>
    </source>
</evidence>
<evidence type="ECO:0000256" key="2">
    <source>
        <dbReference type="ARBA" id="ARBA00012424"/>
    </source>
</evidence>
<feature type="region of interest" description="Disordered" evidence="16">
    <location>
        <begin position="423"/>
        <end position="505"/>
    </location>
</feature>
<comment type="subcellular location">
    <subcellularLocation>
        <location evidence="1">Cytoplasm</location>
        <location evidence="1">Cytoskeleton</location>
        <location evidence="1">Microtubule organizing center</location>
        <location evidence="1">Centrosome</location>
        <location evidence="1">Centriole</location>
    </subcellularLocation>
</comment>
<keyword evidence="22" id="KW-1185">Reference proteome</keyword>
<evidence type="ECO:0000256" key="13">
    <source>
        <dbReference type="ARBA" id="ARBA00047802"/>
    </source>
</evidence>
<feature type="region of interest" description="Disordered" evidence="16">
    <location>
        <begin position="593"/>
        <end position="612"/>
    </location>
</feature>
<dbReference type="SUPFAM" id="SSF56112">
    <property type="entry name" value="Protein kinase-like (PK-like)"/>
    <property type="match status" value="1"/>
</dbReference>
<dbReference type="PANTHER" id="PTHR24345:SF91">
    <property type="entry name" value="SERINE_THREONINE-PROTEIN KINASE PLK4"/>
    <property type="match status" value="1"/>
</dbReference>
<dbReference type="PANTHER" id="PTHR24345">
    <property type="entry name" value="SERINE/THREONINE-PROTEIN KINASE PLK"/>
    <property type="match status" value="1"/>
</dbReference>
<keyword evidence="9 15" id="KW-0067">ATP-binding</keyword>
<evidence type="ECO:0000256" key="4">
    <source>
        <dbReference type="ARBA" id="ARBA00022490"/>
    </source>
</evidence>
<proteinExistence type="predicted"/>
<evidence type="ECO:0000256" key="1">
    <source>
        <dbReference type="ARBA" id="ARBA00004114"/>
    </source>
</evidence>
<dbReference type="EMBL" id="JXXN02000077">
    <property type="protein sequence ID" value="THD28763.1"/>
    <property type="molecule type" value="Genomic_DNA"/>
</dbReference>
<dbReference type="InterPro" id="IPR033699">
    <property type="entry name" value="POLO_box_Plk4_1"/>
</dbReference>
<dbReference type="InterPro" id="IPR008266">
    <property type="entry name" value="Tyr_kinase_AS"/>
</dbReference>
<dbReference type="Pfam" id="PF00069">
    <property type="entry name" value="Pkinase"/>
    <property type="match status" value="1"/>
</dbReference>
<evidence type="ECO:0000313" key="21">
    <source>
        <dbReference type="EMBL" id="THD28763.1"/>
    </source>
</evidence>
<evidence type="ECO:0000256" key="11">
    <source>
        <dbReference type="ARBA" id="ARBA00023212"/>
    </source>
</evidence>
<evidence type="ECO:0000256" key="14">
    <source>
        <dbReference type="ARBA" id="ARBA00048347"/>
    </source>
</evidence>
<evidence type="ECO:0000256" key="9">
    <source>
        <dbReference type="ARBA" id="ARBA00022840"/>
    </source>
</evidence>
<dbReference type="PROSITE" id="PS50011">
    <property type="entry name" value="PROTEIN_KINASE_DOM"/>
    <property type="match status" value="1"/>
</dbReference>
<feature type="compositionally biased region" description="Polar residues" evidence="16">
    <location>
        <begin position="398"/>
        <end position="410"/>
    </location>
</feature>
<feature type="compositionally biased region" description="Low complexity" evidence="16">
    <location>
        <begin position="438"/>
        <end position="450"/>
    </location>
</feature>
<feature type="compositionally biased region" description="Polar residues" evidence="16">
    <location>
        <begin position="329"/>
        <end position="342"/>
    </location>
</feature>
<comment type="catalytic activity">
    <reaction evidence="14">
        <text>L-seryl-[protein] + ATP = O-phospho-L-seryl-[protein] + ADP + H(+)</text>
        <dbReference type="Rhea" id="RHEA:17989"/>
        <dbReference type="Rhea" id="RHEA-COMP:9863"/>
        <dbReference type="Rhea" id="RHEA-COMP:11604"/>
        <dbReference type="ChEBI" id="CHEBI:15378"/>
        <dbReference type="ChEBI" id="CHEBI:29999"/>
        <dbReference type="ChEBI" id="CHEBI:30616"/>
        <dbReference type="ChEBI" id="CHEBI:83421"/>
        <dbReference type="ChEBI" id="CHEBI:456216"/>
        <dbReference type="EC" id="2.7.11.21"/>
    </reaction>
</comment>
<dbReference type="GO" id="GO:0005634">
    <property type="term" value="C:nucleus"/>
    <property type="evidence" value="ECO:0007669"/>
    <property type="project" value="TreeGrafter"/>
</dbReference>
<reference evidence="21" key="1">
    <citation type="submission" date="2019-03" db="EMBL/GenBank/DDBJ databases">
        <title>Improved annotation for the trematode Fasciola hepatica.</title>
        <authorList>
            <person name="Choi Y.-J."/>
            <person name="Martin J."/>
            <person name="Mitreva M."/>
        </authorList>
    </citation>
    <scope>NUCLEOTIDE SEQUENCE [LARGE SCALE GENOMIC DNA]</scope>
</reference>
<evidence type="ECO:0000256" key="8">
    <source>
        <dbReference type="ARBA" id="ARBA00022777"/>
    </source>
</evidence>
<feature type="compositionally biased region" description="Polar residues" evidence="16">
    <location>
        <begin position="451"/>
        <end position="464"/>
    </location>
</feature>
<feature type="compositionally biased region" description="Polar residues" evidence="16">
    <location>
        <begin position="593"/>
        <end position="608"/>
    </location>
</feature>
<evidence type="ECO:0000259" key="18">
    <source>
        <dbReference type="PROSITE" id="PS50078"/>
    </source>
</evidence>
<feature type="domain" description="Cryptic POLO box 1 (CPB1)" evidence="19">
    <location>
        <begin position="492"/>
        <end position="648"/>
    </location>
</feature>
<dbReference type="PROSITE" id="PS50078">
    <property type="entry name" value="POLO_BOX"/>
    <property type="match status" value="1"/>
</dbReference>
<dbReference type="InterPro" id="IPR046437">
    <property type="entry name" value="Ser_Thr-PK_POLO_box_1_sf"/>
</dbReference>
<dbReference type="Proteomes" id="UP000230066">
    <property type="component" value="Unassembled WGS sequence"/>
</dbReference>
<gene>
    <name evidence="21" type="ORF">D915_000406</name>
</gene>
<dbReference type="PROSITE" id="PS51984">
    <property type="entry name" value="CPB1"/>
    <property type="match status" value="1"/>
</dbReference>
<dbReference type="InterPro" id="IPR017441">
    <property type="entry name" value="Protein_kinase_ATP_BS"/>
</dbReference>
<evidence type="ECO:0000256" key="3">
    <source>
        <dbReference type="ARBA" id="ARBA00020245"/>
    </source>
</evidence>
<feature type="domain" description="Cryptic POLO box 2 (CPB2)" evidence="20">
    <location>
        <begin position="649"/>
        <end position="774"/>
    </location>
</feature>
<dbReference type="InterPro" id="IPR000719">
    <property type="entry name" value="Prot_kinase_dom"/>
</dbReference>